<dbReference type="NCBIfam" id="TIGR01361">
    <property type="entry name" value="DAHP_synth_Bsub"/>
    <property type="match status" value="1"/>
</dbReference>
<dbReference type="Proteomes" id="UP000238701">
    <property type="component" value="Unassembled WGS sequence"/>
</dbReference>
<protein>
    <submittedName>
        <fullName evidence="4">Phospho-2-dehydro-3-deoxyheptonate aldolase</fullName>
        <ecNumber evidence="4">2.5.1.54</ecNumber>
    </submittedName>
</protein>
<evidence type="ECO:0000313" key="5">
    <source>
        <dbReference type="Proteomes" id="UP000238701"/>
    </source>
</evidence>
<dbReference type="SUPFAM" id="SSF51569">
    <property type="entry name" value="Aldolase"/>
    <property type="match status" value="1"/>
</dbReference>
<dbReference type="EMBL" id="OMOD01000012">
    <property type="protein sequence ID" value="SPF32692.1"/>
    <property type="molecule type" value="Genomic_DNA"/>
</dbReference>
<dbReference type="InterPro" id="IPR052899">
    <property type="entry name" value="Class-I_DAHP_synthase"/>
</dbReference>
<dbReference type="InterPro" id="IPR013785">
    <property type="entry name" value="Aldolase_TIM"/>
</dbReference>
<evidence type="ECO:0000256" key="1">
    <source>
        <dbReference type="ARBA" id="ARBA00022679"/>
    </source>
</evidence>
<dbReference type="GO" id="GO:0003849">
    <property type="term" value="F:3-deoxy-7-phosphoheptulonate synthase activity"/>
    <property type="evidence" value="ECO:0007669"/>
    <property type="project" value="UniProtKB-EC"/>
</dbReference>
<dbReference type="InterPro" id="IPR006218">
    <property type="entry name" value="DAHP1/KDSA"/>
</dbReference>
<dbReference type="PANTHER" id="PTHR43018">
    <property type="entry name" value="PHOSPHO-2-DEHYDRO-3-DEOXYHEPTONATE ALDOLASE"/>
    <property type="match status" value="1"/>
</dbReference>
<dbReference type="NCBIfam" id="NF006421">
    <property type="entry name" value="PRK08673.1"/>
    <property type="match status" value="1"/>
</dbReference>
<organism evidence="4 5">
    <name type="scientific">Candidatus Sulfotelmatobacter kueseliae</name>
    <dbReference type="NCBI Taxonomy" id="2042962"/>
    <lineage>
        <taxon>Bacteria</taxon>
        <taxon>Pseudomonadati</taxon>
        <taxon>Acidobacteriota</taxon>
        <taxon>Terriglobia</taxon>
        <taxon>Terriglobales</taxon>
        <taxon>Candidatus Korobacteraceae</taxon>
        <taxon>Candidatus Sulfotelmatobacter</taxon>
    </lineage>
</organism>
<dbReference type="Gene3D" id="3.30.70.1140">
    <property type="entry name" value="Phospho-2-dehydro-3-deoxyheptonate aldolase, domain 1"/>
    <property type="match status" value="1"/>
</dbReference>
<name>A0A2U3JZ32_9BACT</name>
<dbReference type="Gene3D" id="3.20.20.70">
    <property type="entry name" value="Aldolase class I"/>
    <property type="match status" value="1"/>
</dbReference>
<dbReference type="AlphaFoldDB" id="A0A2U3JZ32"/>
<evidence type="ECO:0000259" key="3">
    <source>
        <dbReference type="Pfam" id="PF18152"/>
    </source>
</evidence>
<sequence length="352" mass="38310">MLVVMQAHATEEQVRDVCQKIEKMGYRAHAMPGAQRTAIGITGNKAEIEPGTLEEMPGVQEVIQVSKPYKLVSRELKEDNTVIRFPGTNATIGGAGLAIIAGPCAIESREQAFAIADRVSRAGAQFFRGGAYKPRTSPYSFQGLGEEGLRIMAEVRQQFGMKIVTEAIDHESLDLVEEWADVIQIGARNMQNFSLLKRAGRARKPILLKRGMSATLEEFLMAAEYILSEGNYNVALCERGVRTFADHTRNTLDLSLVPAVQRLSHLPILVDPSHGTGKRNKVTPLSRASIAVGADGLLVEVHNKPDEALSDGPQSLFPDQFDELMAQVRQIATVVGRTVPAIGARETVVAGK</sequence>
<gene>
    <name evidence="4" type="primary">aroF</name>
    <name evidence="4" type="ORF">SBA1_1090023</name>
</gene>
<keyword evidence="1 4" id="KW-0808">Transferase</keyword>
<dbReference type="Pfam" id="PF00793">
    <property type="entry name" value="DAHP_synth_1"/>
    <property type="match status" value="1"/>
</dbReference>
<dbReference type="InterPro" id="IPR006268">
    <property type="entry name" value="DAHP_syn_2"/>
</dbReference>
<dbReference type="OrthoDB" id="9780456at2"/>
<dbReference type="PANTHER" id="PTHR43018:SF1">
    <property type="entry name" value="PROTEIN AROA(G)"/>
    <property type="match status" value="1"/>
</dbReference>
<proteinExistence type="predicted"/>
<evidence type="ECO:0000259" key="2">
    <source>
        <dbReference type="Pfam" id="PF00793"/>
    </source>
</evidence>
<dbReference type="GO" id="GO:0016832">
    <property type="term" value="F:aldehyde-lyase activity"/>
    <property type="evidence" value="ECO:0007669"/>
    <property type="project" value="InterPro"/>
</dbReference>
<feature type="domain" description="DAHP synthetase I/KDSA" evidence="2">
    <location>
        <begin position="93"/>
        <end position="331"/>
    </location>
</feature>
<dbReference type="Pfam" id="PF18152">
    <property type="entry name" value="DAHP_snth_FXD"/>
    <property type="match status" value="1"/>
</dbReference>
<reference evidence="5" key="1">
    <citation type="submission" date="2018-02" db="EMBL/GenBank/DDBJ databases">
        <authorList>
            <person name="Hausmann B."/>
        </authorList>
    </citation>
    <scope>NUCLEOTIDE SEQUENCE [LARGE SCALE GENOMIC DNA]</scope>
    <source>
        <strain evidence="5">Peat soil MAG SbA1</strain>
    </source>
</reference>
<dbReference type="InterPro" id="IPR041071">
    <property type="entry name" value="DAHP_snth_FXD"/>
</dbReference>
<dbReference type="EC" id="2.5.1.54" evidence="4"/>
<accession>A0A2U3JZ32</accession>
<dbReference type="GO" id="GO:0009073">
    <property type="term" value="P:aromatic amino acid family biosynthetic process"/>
    <property type="evidence" value="ECO:0007669"/>
    <property type="project" value="InterPro"/>
</dbReference>
<evidence type="ECO:0000313" key="4">
    <source>
        <dbReference type="EMBL" id="SPF32692.1"/>
    </source>
</evidence>
<dbReference type="NCBIfam" id="NF009239">
    <property type="entry name" value="PRK12595.1"/>
    <property type="match status" value="1"/>
</dbReference>
<feature type="domain" description="DAHP synthase ferredoxin-like" evidence="3">
    <location>
        <begin position="1"/>
        <end position="67"/>
    </location>
</feature>